<keyword evidence="7" id="KW-0057">Aromatic amino acid biosynthesis</keyword>
<proteinExistence type="inferred from homology"/>
<dbReference type="UniPathway" id="UPA00053">
    <property type="reaction ID" value="UER00089"/>
</dbReference>
<evidence type="ECO:0000256" key="6">
    <source>
        <dbReference type="ARBA" id="ARBA00022679"/>
    </source>
</evidence>
<dbReference type="InterPro" id="IPR001986">
    <property type="entry name" value="Enolpyruvate_Tfrase_dom"/>
</dbReference>
<reference evidence="10" key="1">
    <citation type="submission" date="2018-05" db="EMBL/GenBank/DDBJ databases">
        <authorList>
            <person name="Lanie J.A."/>
            <person name="Ng W.-L."/>
            <person name="Kazmierczak K.M."/>
            <person name="Andrzejewski T.M."/>
            <person name="Davidsen T.M."/>
            <person name="Wayne K.J."/>
            <person name="Tettelin H."/>
            <person name="Glass J.I."/>
            <person name="Rusch D."/>
            <person name="Podicherti R."/>
            <person name="Tsui H.-C.T."/>
            <person name="Winkler M.E."/>
        </authorList>
    </citation>
    <scope>NUCLEOTIDE SEQUENCE</scope>
</reference>
<dbReference type="GO" id="GO:0009423">
    <property type="term" value="P:chorismate biosynthetic process"/>
    <property type="evidence" value="ECO:0007669"/>
    <property type="project" value="UniProtKB-UniPathway"/>
</dbReference>
<feature type="non-terminal residue" evidence="10">
    <location>
        <position position="419"/>
    </location>
</feature>
<dbReference type="NCBIfam" id="TIGR01356">
    <property type="entry name" value="aroA"/>
    <property type="match status" value="1"/>
</dbReference>
<gene>
    <name evidence="10" type="ORF">METZ01_LOCUS231031</name>
</gene>
<organism evidence="10">
    <name type="scientific">marine metagenome</name>
    <dbReference type="NCBI Taxonomy" id="408172"/>
    <lineage>
        <taxon>unclassified sequences</taxon>
        <taxon>metagenomes</taxon>
        <taxon>ecological metagenomes</taxon>
    </lineage>
</organism>
<evidence type="ECO:0000256" key="2">
    <source>
        <dbReference type="ARBA" id="ARBA00009948"/>
    </source>
</evidence>
<dbReference type="PANTHER" id="PTHR21090:SF5">
    <property type="entry name" value="PENTAFUNCTIONAL AROM POLYPEPTIDE"/>
    <property type="match status" value="1"/>
</dbReference>
<comment type="catalytic activity">
    <reaction evidence="8">
        <text>3-phosphoshikimate + phosphoenolpyruvate = 5-O-(1-carboxyvinyl)-3-phosphoshikimate + phosphate</text>
        <dbReference type="Rhea" id="RHEA:21256"/>
        <dbReference type="ChEBI" id="CHEBI:43474"/>
        <dbReference type="ChEBI" id="CHEBI:57701"/>
        <dbReference type="ChEBI" id="CHEBI:58702"/>
        <dbReference type="ChEBI" id="CHEBI:145989"/>
        <dbReference type="EC" id="2.5.1.19"/>
    </reaction>
    <physiologicalReaction direction="left-to-right" evidence="8">
        <dbReference type="Rhea" id="RHEA:21257"/>
    </physiologicalReaction>
</comment>
<dbReference type="SUPFAM" id="SSF55205">
    <property type="entry name" value="EPT/RTPC-like"/>
    <property type="match status" value="1"/>
</dbReference>
<keyword evidence="5" id="KW-0028">Amino-acid biosynthesis</keyword>
<dbReference type="PROSITE" id="PS00885">
    <property type="entry name" value="EPSP_SYNTHASE_2"/>
    <property type="match status" value="1"/>
</dbReference>
<keyword evidence="4" id="KW-0963">Cytoplasm</keyword>
<dbReference type="PIRSF" id="PIRSF000505">
    <property type="entry name" value="EPSPS"/>
    <property type="match status" value="1"/>
</dbReference>
<evidence type="ECO:0000313" key="10">
    <source>
        <dbReference type="EMBL" id="SVB78177.1"/>
    </source>
</evidence>
<evidence type="ECO:0000256" key="1">
    <source>
        <dbReference type="ARBA" id="ARBA00004811"/>
    </source>
</evidence>
<dbReference type="EMBL" id="UINC01057237">
    <property type="protein sequence ID" value="SVB78177.1"/>
    <property type="molecule type" value="Genomic_DNA"/>
</dbReference>
<dbReference type="GO" id="GO:0003866">
    <property type="term" value="F:3-phosphoshikimate 1-carboxyvinyltransferase activity"/>
    <property type="evidence" value="ECO:0007669"/>
    <property type="project" value="UniProtKB-EC"/>
</dbReference>
<evidence type="ECO:0000256" key="3">
    <source>
        <dbReference type="ARBA" id="ARBA00012450"/>
    </source>
</evidence>
<name>A0A382GU07_9ZZZZ</name>
<dbReference type="AlphaFoldDB" id="A0A382GU07"/>
<dbReference type="InterPro" id="IPR023193">
    <property type="entry name" value="EPSP_synthase_CS"/>
</dbReference>
<evidence type="ECO:0000256" key="4">
    <source>
        <dbReference type="ARBA" id="ARBA00022490"/>
    </source>
</evidence>
<dbReference type="GO" id="GO:0009073">
    <property type="term" value="P:aromatic amino acid family biosynthetic process"/>
    <property type="evidence" value="ECO:0007669"/>
    <property type="project" value="UniProtKB-KW"/>
</dbReference>
<protein>
    <recommendedName>
        <fullName evidence="3">3-phosphoshikimate 1-carboxyvinyltransferase</fullName>
        <ecNumber evidence="3">2.5.1.19</ecNumber>
    </recommendedName>
</protein>
<feature type="non-terminal residue" evidence="10">
    <location>
        <position position="1"/>
    </location>
</feature>
<dbReference type="Gene3D" id="3.65.10.10">
    <property type="entry name" value="Enolpyruvate transferase domain"/>
    <property type="match status" value="2"/>
</dbReference>
<dbReference type="Pfam" id="PF00275">
    <property type="entry name" value="EPSP_synthase"/>
    <property type="match status" value="1"/>
</dbReference>
<feature type="domain" description="Enolpyruvate transferase" evidence="9">
    <location>
        <begin position="1"/>
        <end position="415"/>
    </location>
</feature>
<dbReference type="PROSITE" id="PS00104">
    <property type="entry name" value="EPSP_SYNTHASE_1"/>
    <property type="match status" value="1"/>
</dbReference>
<evidence type="ECO:0000256" key="5">
    <source>
        <dbReference type="ARBA" id="ARBA00022605"/>
    </source>
</evidence>
<evidence type="ECO:0000259" key="9">
    <source>
        <dbReference type="Pfam" id="PF00275"/>
    </source>
</evidence>
<sequence length="419" mass="43982">VPGDKSLTQRSLILASLADGRSRLSGLLYGGDSASTAGALRALGVKIGELPIDGSELFIDGVGLGGLQDPTSELDLGNSGTGSRLLLGVLAGSEIIATVTGDDSLRSRPMTRVVEPLSRMGANFDWRAGADGLPVTVRGARPLADLEWTNLVASAQVKSAILLAGLTGSASVTITESRQSRDHTERVLNGVGVSVEQYEVPEGWRVVMTDPPNRIEPLDFVVPGDISSAAFLLTLAVLGGTHEPVTVESVGLNPTRSAFLDVLSRMGAEVSVEIENTLGSEPVGSITVGPTELQGVEVGVLEVPRLIDELPLVAALGAKARGMTIITGAEELRTKESDRISAMVDNLRAVGVHAEEYDDGLAIEGTEEPLRGAVESREDHRITMAFGVLGAVNPNNIDIDNKRIADVSFPGFWSVIKEL</sequence>
<dbReference type="GO" id="GO:0008652">
    <property type="term" value="P:amino acid biosynthetic process"/>
    <property type="evidence" value="ECO:0007669"/>
    <property type="project" value="UniProtKB-KW"/>
</dbReference>
<evidence type="ECO:0000256" key="8">
    <source>
        <dbReference type="ARBA" id="ARBA00044633"/>
    </source>
</evidence>
<accession>A0A382GU07</accession>
<dbReference type="InterPro" id="IPR006264">
    <property type="entry name" value="EPSP_synthase"/>
</dbReference>
<dbReference type="CDD" id="cd01556">
    <property type="entry name" value="EPSP_synthase"/>
    <property type="match status" value="1"/>
</dbReference>
<comment type="similarity">
    <text evidence="2">Belongs to the EPSP synthase family.</text>
</comment>
<comment type="pathway">
    <text evidence="1">Metabolic intermediate biosynthesis; chorismate biosynthesis; chorismate from D-erythrose 4-phosphate and phosphoenolpyruvate: step 6/7.</text>
</comment>
<dbReference type="HAMAP" id="MF_00210">
    <property type="entry name" value="EPSP_synth"/>
    <property type="match status" value="1"/>
</dbReference>
<dbReference type="FunFam" id="3.65.10.10:FF:000005">
    <property type="entry name" value="3-phosphoshikimate 1-carboxyvinyltransferase"/>
    <property type="match status" value="1"/>
</dbReference>
<dbReference type="PANTHER" id="PTHR21090">
    <property type="entry name" value="AROM/DEHYDROQUINATE SYNTHASE"/>
    <property type="match status" value="1"/>
</dbReference>
<dbReference type="InterPro" id="IPR036968">
    <property type="entry name" value="Enolpyruvate_Tfrase_sf"/>
</dbReference>
<keyword evidence="6" id="KW-0808">Transferase</keyword>
<evidence type="ECO:0000256" key="7">
    <source>
        <dbReference type="ARBA" id="ARBA00023141"/>
    </source>
</evidence>
<dbReference type="InterPro" id="IPR013792">
    <property type="entry name" value="RNA3'P_cycl/enolpyr_Trfase_a/b"/>
</dbReference>
<dbReference type="EC" id="2.5.1.19" evidence="3"/>